<feature type="compositionally biased region" description="Basic and acidic residues" evidence="1">
    <location>
        <begin position="30"/>
        <end position="39"/>
    </location>
</feature>
<dbReference type="Gene3D" id="3.40.50.12390">
    <property type="match status" value="1"/>
</dbReference>
<name>A0A1G4I199_TRYEQ</name>
<evidence type="ECO:0000259" key="2">
    <source>
        <dbReference type="Pfam" id="PF03159"/>
    </source>
</evidence>
<dbReference type="GO" id="GO:0005634">
    <property type="term" value="C:nucleus"/>
    <property type="evidence" value="ECO:0007669"/>
    <property type="project" value="TreeGrafter"/>
</dbReference>
<feature type="region of interest" description="Disordered" evidence="1">
    <location>
        <begin position="778"/>
        <end position="891"/>
    </location>
</feature>
<keyword evidence="3" id="KW-0269">Exonuclease</keyword>
<keyword evidence="3" id="KW-0540">Nuclease</keyword>
<accession>A0A1G4I199</accession>
<evidence type="ECO:0000313" key="3">
    <source>
        <dbReference type="EMBL" id="SCU65467.1"/>
    </source>
</evidence>
<dbReference type="EMBL" id="CZPT02000299">
    <property type="protein sequence ID" value="SCU65467.1"/>
    <property type="molecule type" value="Genomic_DNA"/>
</dbReference>
<evidence type="ECO:0000313" key="4">
    <source>
        <dbReference type="Proteomes" id="UP000195570"/>
    </source>
</evidence>
<keyword evidence="4" id="KW-1185">Reference proteome</keyword>
<dbReference type="GeneID" id="92374132"/>
<feature type="compositionally biased region" description="Basic residues" evidence="1">
    <location>
        <begin position="815"/>
        <end position="830"/>
    </location>
</feature>
<keyword evidence="3" id="KW-0378">Hydrolase</keyword>
<dbReference type="PANTHER" id="PTHR12341">
    <property type="entry name" value="5'-&gt;3' EXORIBONUCLEASE"/>
    <property type="match status" value="1"/>
</dbReference>
<comment type="caution">
    <text evidence="3">The sequence shown here is derived from an EMBL/GenBank/DDBJ whole genome shotgun (WGS) entry which is preliminary data.</text>
</comment>
<feature type="region of interest" description="Disordered" evidence="1">
    <location>
        <begin position="697"/>
        <end position="739"/>
    </location>
</feature>
<dbReference type="AlphaFoldDB" id="A0A1G4I199"/>
<dbReference type="InterPro" id="IPR004859">
    <property type="entry name" value="Xrn1_N"/>
</dbReference>
<dbReference type="GO" id="GO:0004534">
    <property type="term" value="F:5'-3' RNA exonuclease activity"/>
    <property type="evidence" value="ECO:0007669"/>
    <property type="project" value="TreeGrafter"/>
</dbReference>
<organism evidence="3 4">
    <name type="scientific">Trypanosoma equiperdum</name>
    <dbReference type="NCBI Taxonomy" id="5694"/>
    <lineage>
        <taxon>Eukaryota</taxon>
        <taxon>Discoba</taxon>
        <taxon>Euglenozoa</taxon>
        <taxon>Kinetoplastea</taxon>
        <taxon>Metakinetoplastina</taxon>
        <taxon>Trypanosomatida</taxon>
        <taxon>Trypanosomatidae</taxon>
        <taxon>Trypanosoma</taxon>
    </lineage>
</organism>
<feature type="compositionally biased region" description="Basic and acidic residues" evidence="1">
    <location>
        <begin position="778"/>
        <end position="791"/>
    </location>
</feature>
<dbReference type="GO" id="GO:0003723">
    <property type="term" value="F:RNA binding"/>
    <property type="evidence" value="ECO:0007669"/>
    <property type="project" value="TreeGrafter"/>
</dbReference>
<dbReference type="Pfam" id="PF03159">
    <property type="entry name" value="XRN_N"/>
    <property type="match status" value="1"/>
</dbReference>
<dbReference type="VEuPathDB" id="TriTrypDB:TEOVI_000019200"/>
<dbReference type="InterPro" id="IPR027073">
    <property type="entry name" value="5_3_exoribonuclease"/>
</dbReference>
<dbReference type="PANTHER" id="PTHR12341:SF73">
    <property type="entry name" value="XRN1 N-TERMINAL DOMAIN-CONTAINING PROTEIN"/>
    <property type="match status" value="1"/>
</dbReference>
<dbReference type="RefSeq" id="XP_067077068.1">
    <property type="nucleotide sequence ID" value="XM_067220967.1"/>
</dbReference>
<feature type="domain" description="Xrn1 N-terminal" evidence="2">
    <location>
        <begin position="48"/>
        <end position="267"/>
    </location>
</feature>
<proteinExistence type="predicted"/>
<sequence length="891" mass="98005">MGIIGLRKFIDSSSCSKLLHIDTQDEDEETLQRPPERNLSRASSTLQDEYQGIEGPVLCSSDTVTPHADHVLVDLNCIVHSSLRKSTVSGDVSASGVASMTKRDLIQAVLQRLRFLLTRVVVPTVSLTICIDGPAPYAKLGTQRMRRRQVGLLDTSSAQQLSSLAITPGSLLLVELENALAAQFKLRNGKGFLAEYVPVFLHGSTVAGEGEAKIARSLAFLASGGFGRHSEASRRYNPNDTIVVIGNDIDLTLTCIGATQYHNFSVLGPSSMHLIDVSTLLYRWLYSGVLTEKQQLPSCGEFRLTARELASVRVDFVFLFLLNGGDHYAGAGEVAHILWRRYRTVRGASSMKRSLVSEDLCSVDVDMLADVLQSGEYTGDVDTKVGMQLLRATLWSLQTTVSGACPDYRFVPRICTDAGGPHLNHVRAAVAHCHRKRRPISFIARQTFTRCSSSDPKANAQLVDGNEKSRPPLPLTPLETLVALMPTEASLPTSVATALRSSRKFEHIAHVLVSSNDAHAVADAAREAVEAADAYLTASERYLRDFTDPVQINVPQKAKRLSRHEQHRMLATTGTITVEQPMPVVRRVQMPESFRYLGVDYPTYVKDLIFFSPLDLSASGEAAVEEAEISVGADTSCHTTGNPYLGHENSSFITDIKHAIISRDCVAGVSKTPSNMRRVPAHPSLPEATSLKEVWAGKKPANVKQAHRAEGAERNRHDGAMKNGTNHHNEGKTVTGESMEELRRHFLRKKDKAFVKEVKQFLGSDDFDKDWVVRGRKKPETQGKEKLDAKKNNKSGKKNSVVKTKATKQSSTKGNVRKKVKTNKKKRGSKGKQSTPTRGAEISQAPAEGDVPPLKRSREDSQTGGGENTRHDDSKPQSRNKRQRKVQDHQR</sequence>
<evidence type="ECO:0000256" key="1">
    <source>
        <dbReference type="SAM" id="MobiDB-lite"/>
    </source>
</evidence>
<gene>
    <name evidence="3" type="ORF">TEOVI_000019200</name>
</gene>
<protein>
    <submittedName>
        <fullName evidence="3">XRN 5'-3' exonuclease N-terminus, putative</fullName>
    </submittedName>
</protein>
<reference evidence="3" key="1">
    <citation type="submission" date="2016-09" db="EMBL/GenBank/DDBJ databases">
        <authorList>
            <person name="Hebert L."/>
            <person name="Moumen B."/>
        </authorList>
    </citation>
    <scope>NUCLEOTIDE SEQUENCE [LARGE SCALE GENOMIC DNA]</scope>
    <source>
        <strain evidence="3">OVI</strain>
    </source>
</reference>
<dbReference type="GO" id="GO:0000956">
    <property type="term" value="P:nuclear-transcribed mRNA catabolic process"/>
    <property type="evidence" value="ECO:0007669"/>
    <property type="project" value="TreeGrafter"/>
</dbReference>
<feature type="compositionally biased region" description="Basic and acidic residues" evidence="1">
    <location>
        <begin position="707"/>
        <end position="720"/>
    </location>
</feature>
<dbReference type="Proteomes" id="UP000195570">
    <property type="component" value="Unassembled WGS sequence"/>
</dbReference>
<feature type="region of interest" description="Disordered" evidence="1">
    <location>
        <begin position="25"/>
        <end position="45"/>
    </location>
</feature>